<dbReference type="AlphaFoldDB" id="A0A316U4V1"/>
<evidence type="ECO:0000313" key="3">
    <source>
        <dbReference type="Proteomes" id="UP000245942"/>
    </source>
</evidence>
<feature type="compositionally biased region" description="Polar residues" evidence="1">
    <location>
        <begin position="20"/>
        <end position="34"/>
    </location>
</feature>
<dbReference type="Proteomes" id="UP000245942">
    <property type="component" value="Unassembled WGS sequence"/>
</dbReference>
<dbReference type="RefSeq" id="XP_025347370.1">
    <property type="nucleotide sequence ID" value="XM_025489692.1"/>
</dbReference>
<protein>
    <submittedName>
        <fullName evidence="2">Uncharacterized protein</fullName>
    </submittedName>
</protein>
<name>A0A316U4V1_9BASI</name>
<feature type="region of interest" description="Disordered" evidence="1">
    <location>
        <begin position="1"/>
        <end position="75"/>
    </location>
</feature>
<reference evidence="2 3" key="1">
    <citation type="journal article" date="2018" name="Mol. Biol. Evol.">
        <title>Broad Genomic Sampling Reveals a Smut Pathogenic Ancestry of the Fungal Clade Ustilaginomycotina.</title>
        <authorList>
            <person name="Kijpornyongpan T."/>
            <person name="Mondo S.J."/>
            <person name="Barry K."/>
            <person name="Sandor L."/>
            <person name="Lee J."/>
            <person name="Lipzen A."/>
            <person name="Pangilinan J."/>
            <person name="LaButti K."/>
            <person name="Hainaut M."/>
            <person name="Henrissat B."/>
            <person name="Grigoriev I.V."/>
            <person name="Spatafora J.W."/>
            <person name="Aime M.C."/>
        </authorList>
    </citation>
    <scope>NUCLEOTIDE SEQUENCE [LARGE SCALE GENOMIC DNA]</scope>
    <source>
        <strain evidence="2 3">MCA 4718</strain>
    </source>
</reference>
<gene>
    <name evidence="2" type="ORF">BCV69DRAFT_202998</name>
</gene>
<evidence type="ECO:0000313" key="2">
    <source>
        <dbReference type="EMBL" id="PWN20210.1"/>
    </source>
</evidence>
<dbReference type="EMBL" id="KZ819328">
    <property type="protein sequence ID" value="PWN20210.1"/>
    <property type="molecule type" value="Genomic_DNA"/>
</dbReference>
<evidence type="ECO:0000256" key="1">
    <source>
        <dbReference type="SAM" id="MobiDB-lite"/>
    </source>
</evidence>
<accession>A0A316U4V1</accession>
<sequence length="130" mass="13670">MGCRGRPRLPPCRTAAGATVTYTHSSPPHGTSLTGRLAAATPRPAVSGASTYVPKSFTPSSSTSPSACRSPSHPPAEMLSLRTIKAMLQDILRQDEAQGMPKWPQAPTAPARGKLMQAACSRWAEAGMNQ</sequence>
<dbReference type="GeneID" id="37011426"/>
<organism evidence="2 3">
    <name type="scientific">Pseudomicrostroma glucosiphilum</name>
    <dbReference type="NCBI Taxonomy" id="1684307"/>
    <lineage>
        <taxon>Eukaryota</taxon>
        <taxon>Fungi</taxon>
        <taxon>Dikarya</taxon>
        <taxon>Basidiomycota</taxon>
        <taxon>Ustilaginomycotina</taxon>
        <taxon>Exobasidiomycetes</taxon>
        <taxon>Microstromatales</taxon>
        <taxon>Microstromatales incertae sedis</taxon>
        <taxon>Pseudomicrostroma</taxon>
    </lineage>
</organism>
<keyword evidence="3" id="KW-1185">Reference proteome</keyword>
<proteinExistence type="predicted"/>
<feature type="compositionally biased region" description="Low complexity" evidence="1">
    <location>
        <begin position="54"/>
        <end position="71"/>
    </location>
</feature>